<evidence type="ECO:0000256" key="1">
    <source>
        <dbReference type="SAM" id="Phobius"/>
    </source>
</evidence>
<dbReference type="EMBL" id="JAEUBG010002350">
    <property type="protein sequence ID" value="KAH3684756.1"/>
    <property type="molecule type" value="Genomic_DNA"/>
</dbReference>
<gene>
    <name evidence="2" type="ORF">WICPIJ_004287</name>
</gene>
<comment type="caution">
    <text evidence="2">The sequence shown here is derived from an EMBL/GenBank/DDBJ whole genome shotgun (WGS) entry which is preliminary data.</text>
</comment>
<dbReference type="AlphaFoldDB" id="A0A9P8TNF7"/>
<protein>
    <submittedName>
        <fullName evidence="2">Uncharacterized protein</fullName>
    </submittedName>
</protein>
<keyword evidence="1" id="KW-0812">Transmembrane</keyword>
<name>A0A9P8TNF7_WICPI</name>
<reference evidence="2" key="2">
    <citation type="submission" date="2021-01" db="EMBL/GenBank/DDBJ databases">
        <authorList>
            <person name="Schikora-Tamarit M.A."/>
        </authorList>
    </citation>
    <scope>NUCLEOTIDE SEQUENCE</scope>
    <source>
        <strain evidence="2">CBS2887</strain>
    </source>
</reference>
<sequence length="101" mass="10326">MAPLALTMDLLEAADVAAMDDLEESLDLTVSNKEEYGLGVTFLASLTGAAAAAVVVTGFLTAVDVDFTSGVSTLGFKCGGKVSTICFSSCKALIFSSSNFN</sequence>
<proteinExistence type="predicted"/>
<reference evidence="2" key="1">
    <citation type="journal article" date="2021" name="Open Biol.">
        <title>Shared evolutionary footprints suggest mitochondrial oxidative damage underlies multiple complex I losses in fungi.</title>
        <authorList>
            <person name="Schikora-Tamarit M.A."/>
            <person name="Marcet-Houben M."/>
            <person name="Nosek J."/>
            <person name="Gabaldon T."/>
        </authorList>
    </citation>
    <scope>NUCLEOTIDE SEQUENCE</scope>
    <source>
        <strain evidence="2">CBS2887</strain>
    </source>
</reference>
<keyword evidence="1" id="KW-0472">Membrane</keyword>
<evidence type="ECO:0000313" key="2">
    <source>
        <dbReference type="EMBL" id="KAH3684756.1"/>
    </source>
</evidence>
<accession>A0A9P8TNF7</accession>
<organism evidence="2 3">
    <name type="scientific">Wickerhamomyces pijperi</name>
    <name type="common">Yeast</name>
    <name type="synonym">Pichia pijperi</name>
    <dbReference type="NCBI Taxonomy" id="599730"/>
    <lineage>
        <taxon>Eukaryota</taxon>
        <taxon>Fungi</taxon>
        <taxon>Dikarya</taxon>
        <taxon>Ascomycota</taxon>
        <taxon>Saccharomycotina</taxon>
        <taxon>Saccharomycetes</taxon>
        <taxon>Phaffomycetales</taxon>
        <taxon>Wickerhamomycetaceae</taxon>
        <taxon>Wickerhamomyces</taxon>
    </lineage>
</organism>
<feature type="transmembrane region" description="Helical" evidence="1">
    <location>
        <begin position="36"/>
        <end position="60"/>
    </location>
</feature>
<evidence type="ECO:0000313" key="3">
    <source>
        <dbReference type="Proteomes" id="UP000774326"/>
    </source>
</evidence>
<keyword evidence="1" id="KW-1133">Transmembrane helix</keyword>
<keyword evidence="3" id="KW-1185">Reference proteome</keyword>
<dbReference type="Proteomes" id="UP000774326">
    <property type="component" value="Unassembled WGS sequence"/>
</dbReference>